<sequence>MSPPPLPSKDREHLRSLVICHYVCAGFGLAGMAFLVLHYSIMNAVFSNPKLWEKAKEPPPFDPALIVTGMQWFYLIMGVMILASAVLTLLAGLSIRARVRRTFSMVVAGLNCMQFPIGTLLGVFTLIVLSRDSVVRLYEIQQADTSRLPNE</sequence>
<keyword evidence="1" id="KW-0472">Membrane</keyword>
<proteinExistence type="predicted"/>
<feature type="transmembrane region" description="Helical" evidence="1">
    <location>
        <begin position="20"/>
        <end position="41"/>
    </location>
</feature>
<reference evidence="2 3" key="1">
    <citation type="submission" date="2019-03" db="EMBL/GenBank/DDBJ databases">
        <title>Genomic Encyclopedia of Archaeal and Bacterial Type Strains, Phase II (KMG-II): from individual species to whole genera.</title>
        <authorList>
            <person name="Goeker M."/>
        </authorList>
    </citation>
    <scope>NUCLEOTIDE SEQUENCE [LARGE SCALE GENOMIC DNA]</scope>
    <source>
        <strain evidence="2 3">ATCC 25309</strain>
    </source>
</reference>
<dbReference type="Proteomes" id="UP000295662">
    <property type="component" value="Unassembled WGS sequence"/>
</dbReference>
<gene>
    <name evidence="2" type="ORF">EI77_01028</name>
</gene>
<feature type="transmembrane region" description="Helical" evidence="1">
    <location>
        <begin position="72"/>
        <end position="93"/>
    </location>
</feature>
<evidence type="ECO:0000256" key="1">
    <source>
        <dbReference type="SAM" id="Phobius"/>
    </source>
</evidence>
<dbReference type="AlphaFoldDB" id="A0A4R7STX4"/>
<evidence type="ECO:0000313" key="2">
    <source>
        <dbReference type="EMBL" id="TDU81718.1"/>
    </source>
</evidence>
<accession>A0A4R7STX4</accession>
<comment type="caution">
    <text evidence="2">The sequence shown here is derived from an EMBL/GenBank/DDBJ whole genome shotgun (WGS) entry which is preliminary data.</text>
</comment>
<name>A0A4R7STX4_9BACT</name>
<keyword evidence="1" id="KW-0812">Transmembrane</keyword>
<protein>
    <submittedName>
        <fullName evidence="2">Uncharacterized protein</fullName>
    </submittedName>
</protein>
<evidence type="ECO:0000313" key="3">
    <source>
        <dbReference type="Proteomes" id="UP000295662"/>
    </source>
</evidence>
<keyword evidence="3" id="KW-1185">Reference proteome</keyword>
<dbReference type="EMBL" id="SOCA01000001">
    <property type="protein sequence ID" value="TDU81718.1"/>
    <property type="molecule type" value="Genomic_DNA"/>
</dbReference>
<organism evidence="2 3">
    <name type="scientific">Prosthecobacter fusiformis</name>
    <dbReference type="NCBI Taxonomy" id="48464"/>
    <lineage>
        <taxon>Bacteria</taxon>
        <taxon>Pseudomonadati</taxon>
        <taxon>Verrucomicrobiota</taxon>
        <taxon>Verrucomicrobiia</taxon>
        <taxon>Verrucomicrobiales</taxon>
        <taxon>Verrucomicrobiaceae</taxon>
        <taxon>Prosthecobacter</taxon>
    </lineage>
</organism>
<dbReference type="RefSeq" id="WP_133793646.1">
    <property type="nucleotide sequence ID" value="NZ_SOCA01000001.1"/>
</dbReference>
<dbReference type="OrthoDB" id="281928at2"/>
<keyword evidence="1" id="KW-1133">Transmembrane helix</keyword>
<feature type="transmembrane region" description="Helical" evidence="1">
    <location>
        <begin position="105"/>
        <end position="129"/>
    </location>
</feature>